<dbReference type="PROSITE" id="PS00086">
    <property type="entry name" value="CYTOCHROME_P450"/>
    <property type="match status" value="1"/>
</dbReference>
<keyword evidence="4 9" id="KW-0479">Metal-binding</keyword>
<dbReference type="SUPFAM" id="SSF48264">
    <property type="entry name" value="Cytochrome P450"/>
    <property type="match status" value="1"/>
</dbReference>
<evidence type="ECO:0000256" key="7">
    <source>
        <dbReference type="ARBA" id="ARBA00023033"/>
    </source>
</evidence>
<dbReference type="EMBL" id="FOEF01000006">
    <property type="protein sequence ID" value="SEP32102.1"/>
    <property type="molecule type" value="Genomic_DNA"/>
</dbReference>
<evidence type="ECO:0000256" key="6">
    <source>
        <dbReference type="ARBA" id="ARBA00023004"/>
    </source>
</evidence>
<evidence type="ECO:0000256" key="4">
    <source>
        <dbReference type="ARBA" id="ARBA00022723"/>
    </source>
</evidence>
<keyword evidence="11" id="KW-1185">Reference proteome</keyword>
<proteinExistence type="inferred from homology"/>
<keyword evidence="3 9" id="KW-0349">Heme</keyword>
<dbReference type="GO" id="GO:0020037">
    <property type="term" value="F:heme binding"/>
    <property type="evidence" value="ECO:0007669"/>
    <property type="project" value="InterPro"/>
</dbReference>
<dbReference type="InterPro" id="IPR017972">
    <property type="entry name" value="Cyt_P450_CS"/>
</dbReference>
<dbReference type="GO" id="GO:0016705">
    <property type="term" value="F:oxidoreductase activity, acting on paired donors, with incorporation or reduction of molecular oxygen"/>
    <property type="evidence" value="ECO:0007669"/>
    <property type="project" value="InterPro"/>
</dbReference>
<dbReference type="PANTHER" id="PTHR46696">
    <property type="entry name" value="P450, PUTATIVE (EUROFUNG)-RELATED"/>
    <property type="match status" value="1"/>
</dbReference>
<evidence type="ECO:0000256" key="2">
    <source>
        <dbReference type="ARBA" id="ARBA00010617"/>
    </source>
</evidence>
<name>A0A1H8WWU3_9PSEU</name>
<dbReference type="GO" id="GO:0005506">
    <property type="term" value="F:iron ion binding"/>
    <property type="evidence" value="ECO:0007669"/>
    <property type="project" value="InterPro"/>
</dbReference>
<comment type="function">
    <text evidence="8">Involved in the coupling of aromatic side chains of the heptapeptide of vancomycin.</text>
</comment>
<evidence type="ECO:0000256" key="9">
    <source>
        <dbReference type="RuleBase" id="RU000461"/>
    </source>
</evidence>
<dbReference type="Gene3D" id="1.10.630.10">
    <property type="entry name" value="Cytochrome P450"/>
    <property type="match status" value="1"/>
</dbReference>
<evidence type="ECO:0000256" key="1">
    <source>
        <dbReference type="ARBA" id="ARBA00004660"/>
    </source>
</evidence>
<gene>
    <name evidence="10" type="ORF">SAMN04489732_10610</name>
</gene>
<protein>
    <submittedName>
        <fullName evidence="10">Cytochrome P450</fullName>
    </submittedName>
</protein>
<dbReference type="PRINTS" id="PR00359">
    <property type="entry name" value="BP450"/>
</dbReference>
<dbReference type="STRING" id="394193.SAMN04489732_10610"/>
<evidence type="ECO:0000256" key="3">
    <source>
        <dbReference type="ARBA" id="ARBA00022617"/>
    </source>
</evidence>
<dbReference type="CDD" id="cd11029">
    <property type="entry name" value="CYP107-like"/>
    <property type="match status" value="1"/>
</dbReference>
<comment type="similarity">
    <text evidence="2 9">Belongs to the cytochrome P450 family.</text>
</comment>
<dbReference type="AlphaFoldDB" id="A0A1H8WWU3"/>
<evidence type="ECO:0000313" key="10">
    <source>
        <dbReference type="EMBL" id="SEP32102.1"/>
    </source>
</evidence>
<evidence type="ECO:0000256" key="8">
    <source>
        <dbReference type="ARBA" id="ARBA00055433"/>
    </source>
</evidence>
<dbReference type="Proteomes" id="UP000198582">
    <property type="component" value="Unassembled WGS sequence"/>
</dbReference>
<accession>A0A1H8WWU3</accession>
<evidence type="ECO:0000313" key="11">
    <source>
        <dbReference type="Proteomes" id="UP000198582"/>
    </source>
</evidence>
<organism evidence="10 11">
    <name type="scientific">Amycolatopsis saalfeldensis</name>
    <dbReference type="NCBI Taxonomy" id="394193"/>
    <lineage>
        <taxon>Bacteria</taxon>
        <taxon>Bacillati</taxon>
        <taxon>Actinomycetota</taxon>
        <taxon>Actinomycetes</taxon>
        <taxon>Pseudonocardiales</taxon>
        <taxon>Pseudonocardiaceae</taxon>
        <taxon>Amycolatopsis</taxon>
    </lineage>
</organism>
<keyword evidence="6 9" id="KW-0408">Iron</keyword>
<dbReference type="FunFam" id="1.10.630.10:FF:000018">
    <property type="entry name" value="Cytochrome P450 monooxygenase"/>
    <property type="match status" value="1"/>
</dbReference>
<sequence length="402" mass="43581">MTVEELPVVGEEFMQHTHSTLARLRGEGRVCPIVMPRGTPSYLVTGYEDARALLSDPRMSKDSAGAHQLIAAKIGPENTVSDFGQSLVTHMLNADPPDHTRLRKLINKAFTARTVARLRPRIEEITAALLDEMEGRDQADLMPAFAGPVPITVICELLGIREEDRGEFTGWSTTLLSSGEADEMQSAGQSMTAYLVGLVAQKRAEPGPDLLSDLVLTTDDGDAMSEEELVATAFLLLVAGHETTVNLIANATLALLRAPEQLAKLRADPSLLPGAVEEFLRFDGPINIATLRFTKEPIEVGETTIPAGEFVQVSLLAANRDAERFPDPDQLDVTRPAGGHVAFGHGIHYCVGAPLARLEAEIALGGLLARFPDLRLAVEPEQLRYRNSTLVHGLQELPVLLR</sequence>
<dbReference type="OrthoDB" id="5500002at2"/>
<dbReference type="PANTHER" id="PTHR46696:SF1">
    <property type="entry name" value="CYTOCHROME P450 YJIB-RELATED"/>
    <property type="match status" value="1"/>
</dbReference>
<dbReference type="InterPro" id="IPR036396">
    <property type="entry name" value="Cyt_P450_sf"/>
</dbReference>
<reference evidence="10 11" key="1">
    <citation type="submission" date="2016-10" db="EMBL/GenBank/DDBJ databases">
        <authorList>
            <person name="de Groot N.N."/>
        </authorList>
    </citation>
    <scope>NUCLEOTIDE SEQUENCE [LARGE SCALE GENOMIC DNA]</scope>
    <source>
        <strain evidence="10 11">DSM 44993</strain>
    </source>
</reference>
<evidence type="ECO:0000256" key="5">
    <source>
        <dbReference type="ARBA" id="ARBA00023002"/>
    </source>
</evidence>
<dbReference type="InterPro" id="IPR002397">
    <property type="entry name" value="Cyt_P450_B"/>
</dbReference>
<keyword evidence="5 9" id="KW-0560">Oxidoreductase</keyword>
<dbReference type="RefSeq" id="WP_091617550.1">
    <property type="nucleotide sequence ID" value="NZ_FOEF01000006.1"/>
</dbReference>
<comment type="pathway">
    <text evidence="1">Antibiotic biosynthesis; vancomycin biosynthesis.</text>
</comment>
<dbReference type="InterPro" id="IPR001128">
    <property type="entry name" value="Cyt_P450"/>
</dbReference>
<dbReference type="Pfam" id="PF00067">
    <property type="entry name" value="p450"/>
    <property type="match status" value="1"/>
</dbReference>
<keyword evidence="7 9" id="KW-0503">Monooxygenase</keyword>
<dbReference type="GO" id="GO:0004497">
    <property type="term" value="F:monooxygenase activity"/>
    <property type="evidence" value="ECO:0007669"/>
    <property type="project" value="UniProtKB-KW"/>
</dbReference>